<dbReference type="EMBL" id="CAADRA010007392">
    <property type="protein sequence ID" value="VFU00832.1"/>
    <property type="molecule type" value="Genomic_DNA"/>
</dbReference>
<feature type="chain" id="PRO_5036116632" evidence="1">
    <location>
        <begin position="18"/>
        <end position="179"/>
    </location>
</feature>
<evidence type="ECO:0000313" key="2">
    <source>
        <dbReference type="EMBL" id="KAF0683806.1"/>
    </source>
</evidence>
<organism evidence="3 4">
    <name type="scientific">Aphanomyces stellatus</name>
    <dbReference type="NCBI Taxonomy" id="120398"/>
    <lineage>
        <taxon>Eukaryota</taxon>
        <taxon>Sar</taxon>
        <taxon>Stramenopiles</taxon>
        <taxon>Oomycota</taxon>
        <taxon>Saprolegniomycetes</taxon>
        <taxon>Saprolegniales</taxon>
        <taxon>Verrucalvaceae</taxon>
        <taxon>Aphanomyces</taxon>
    </lineage>
</organism>
<accession>A0A485LPN6</accession>
<gene>
    <name evidence="3" type="primary">Aste57867_24190</name>
    <name evidence="2" type="ORF">As57867_024116</name>
    <name evidence="3" type="ORF">ASTE57867_24190</name>
</gene>
<evidence type="ECO:0000313" key="4">
    <source>
        <dbReference type="Proteomes" id="UP000332933"/>
    </source>
</evidence>
<keyword evidence="4" id="KW-1185">Reference proteome</keyword>
<dbReference type="OrthoDB" id="79091at2759"/>
<dbReference type="EMBL" id="VJMH01007366">
    <property type="protein sequence ID" value="KAF0683806.1"/>
    <property type="molecule type" value="Genomic_DNA"/>
</dbReference>
<dbReference type="AlphaFoldDB" id="A0A485LPN6"/>
<proteinExistence type="predicted"/>
<reference evidence="3 4" key="1">
    <citation type="submission" date="2019-03" db="EMBL/GenBank/DDBJ databases">
        <authorList>
            <person name="Gaulin E."/>
            <person name="Dumas B."/>
        </authorList>
    </citation>
    <scope>NUCLEOTIDE SEQUENCE [LARGE SCALE GENOMIC DNA]</scope>
    <source>
        <strain evidence="3">CBS 568.67</strain>
    </source>
</reference>
<protein>
    <submittedName>
        <fullName evidence="3">Aste57867_24190 protein</fullName>
    </submittedName>
</protein>
<evidence type="ECO:0000256" key="1">
    <source>
        <dbReference type="SAM" id="SignalP"/>
    </source>
</evidence>
<keyword evidence="1" id="KW-0732">Signal</keyword>
<dbReference type="Proteomes" id="UP000332933">
    <property type="component" value="Unassembled WGS sequence"/>
</dbReference>
<reference evidence="2" key="2">
    <citation type="submission" date="2019-06" db="EMBL/GenBank/DDBJ databases">
        <title>Genomics analysis of Aphanomyces spp. identifies a new class of oomycete effector associated with host adaptation.</title>
        <authorList>
            <person name="Gaulin E."/>
        </authorList>
    </citation>
    <scope>NUCLEOTIDE SEQUENCE</scope>
    <source>
        <strain evidence="2">CBS 578.67</strain>
    </source>
</reference>
<sequence>MPVVVATALAAISFAASANFSLSVLSTMKDPFHLETKKHVPWAVFPLPGNQHDIKDDLAVQCKDEKSLSIWEAISRLGRVYYMDADDPAIDADLAQVLEHLQAQAKQMSSDERLSIGSFAFTPQDLWEGEALYQFLQGLVLTSQDRQDVAVEASAAACLEVLYASYKESLVRAPVVACR</sequence>
<evidence type="ECO:0000313" key="3">
    <source>
        <dbReference type="EMBL" id="VFU00832.1"/>
    </source>
</evidence>
<name>A0A485LPN6_9STRA</name>
<feature type="signal peptide" evidence="1">
    <location>
        <begin position="1"/>
        <end position="17"/>
    </location>
</feature>